<gene>
    <name evidence="2" type="ORF">X943_000747</name>
</gene>
<feature type="region of interest" description="Disordered" evidence="1">
    <location>
        <begin position="43"/>
        <end position="139"/>
    </location>
</feature>
<reference evidence="2" key="1">
    <citation type="journal article" date="2014" name="Nucleic Acids Res.">
        <title>The evolutionary dynamics of variant antigen genes in Babesia reveal a history of genomic innovation underlying host-parasite interaction.</title>
        <authorList>
            <person name="Jackson A.P."/>
            <person name="Otto T.D."/>
            <person name="Darby A."/>
            <person name="Ramaprasad A."/>
            <person name="Xia D."/>
            <person name="Echaide I.E."/>
            <person name="Farber M."/>
            <person name="Gahlot S."/>
            <person name="Gamble J."/>
            <person name="Gupta D."/>
            <person name="Gupta Y."/>
            <person name="Jackson L."/>
            <person name="Malandrin L."/>
            <person name="Malas T.B."/>
            <person name="Moussa E."/>
            <person name="Nair M."/>
            <person name="Reid A.J."/>
            <person name="Sanders M."/>
            <person name="Sharma J."/>
            <person name="Tracey A."/>
            <person name="Quail M.A."/>
            <person name="Weir W."/>
            <person name="Wastling J.M."/>
            <person name="Hall N."/>
            <person name="Willadsen P."/>
            <person name="Lingelbach K."/>
            <person name="Shiels B."/>
            <person name="Tait A."/>
            <person name="Berriman M."/>
            <person name="Allred D.R."/>
            <person name="Pain A."/>
        </authorList>
    </citation>
    <scope>NUCLEOTIDE SEQUENCE</scope>
    <source>
        <strain evidence="2">1802A</strain>
    </source>
</reference>
<dbReference type="Proteomes" id="UP001195914">
    <property type="component" value="Unassembled WGS sequence"/>
</dbReference>
<name>A0AAD9G6L5_BABDI</name>
<sequence>MRILGTIKIFQGSLKAVTIIPSGFPIDPWNKILKGLRIQGPSKHLEKGKKLSEGLRRTPGNTGQEFEETGQRIKTVPAEGVEDIVEGPTRMGRGGKFLLGESHEGNRGVSNMEGENASQETLEREPEEQELEWPEELQR</sequence>
<feature type="compositionally biased region" description="Acidic residues" evidence="1">
    <location>
        <begin position="125"/>
        <end position="139"/>
    </location>
</feature>
<comment type="caution">
    <text evidence="2">The sequence shown here is derived from an EMBL/GenBank/DDBJ whole genome shotgun (WGS) entry which is preliminary data.</text>
</comment>
<accession>A0AAD9G6L5</accession>
<evidence type="ECO:0000313" key="3">
    <source>
        <dbReference type="Proteomes" id="UP001195914"/>
    </source>
</evidence>
<dbReference type="EMBL" id="JAHBMH010000073">
    <property type="protein sequence ID" value="KAK1932775.1"/>
    <property type="molecule type" value="Genomic_DNA"/>
</dbReference>
<organism evidence="2 3">
    <name type="scientific">Babesia divergens</name>
    <dbReference type="NCBI Taxonomy" id="32595"/>
    <lineage>
        <taxon>Eukaryota</taxon>
        <taxon>Sar</taxon>
        <taxon>Alveolata</taxon>
        <taxon>Apicomplexa</taxon>
        <taxon>Aconoidasida</taxon>
        <taxon>Piroplasmida</taxon>
        <taxon>Babesiidae</taxon>
        <taxon>Babesia</taxon>
    </lineage>
</organism>
<proteinExistence type="predicted"/>
<feature type="compositionally biased region" description="Basic and acidic residues" evidence="1">
    <location>
        <begin position="43"/>
        <end position="56"/>
    </location>
</feature>
<keyword evidence="3" id="KW-1185">Reference proteome</keyword>
<reference evidence="2" key="2">
    <citation type="submission" date="2021-05" db="EMBL/GenBank/DDBJ databases">
        <authorList>
            <person name="Pain A."/>
        </authorList>
    </citation>
    <scope>NUCLEOTIDE SEQUENCE</scope>
    <source>
        <strain evidence="2">1802A</strain>
    </source>
</reference>
<dbReference type="AlphaFoldDB" id="A0AAD9G6L5"/>
<protein>
    <submittedName>
        <fullName evidence="2">Uncharacterized protein</fullName>
    </submittedName>
</protein>
<evidence type="ECO:0000313" key="2">
    <source>
        <dbReference type="EMBL" id="KAK1932775.1"/>
    </source>
</evidence>
<evidence type="ECO:0000256" key="1">
    <source>
        <dbReference type="SAM" id="MobiDB-lite"/>
    </source>
</evidence>